<evidence type="ECO:0000313" key="2">
    <source>
        <dbReference type="EMBL" id="GAA4718278.1"/>
    </source>
</evidence>
<accession>A0ABP8XYU1</accession>
<dbReference type="EMBL" id="BAABID010000003">
    <property type="protein sequence ID" value="GAA4718278.1"/>
    <property type="molecule type" value="Genomic_DNA"/>
</dbReference>
<protein>
    <recommendedName>
        <fullName evidence="4">Protein kinase domain-containing protein</fullName>
    </recommendedName>
</protein>
<dbReference type="RefSeq" id="WP_216648258.1">
    <property type="nucleotide sequence ID" value="NZ_BAABID010000003.1"/>
</dbReference>
<organism evidence="2 3">
    <name type="scientific">Isoptericola chiayiensis</name>
    <dbReference type="NCBI Taxonomy" id="579446"/>
    <lineage>
        <taxon>Bacteria</taxon>
        <taxon>Bacillati</taxon>
        <taxon>Actinomycetota</taxon>
        <taxon>Actinomycetes</taxon>
        <taxon>Micrococcales</taxon>
        <taxon>Promicromonosporaceae</taxon>
        <taxon>Isoptericola</taxon>
    </lineage>
</organism>
<dbReference type="Proteomes" id="UP001500956">
    <property type="component" value="Unassembled WGS sequence"/>
</dbReference>
<gene>
    <name evidence="2" type="ORF">GCM10023216_03350</name>
</gene>
<sequence>MTAPDLRDRARRADYGVVSTALSRCSDRDLRELVEASLPVGSGIGGQTLRTEIGGVPVFVKQVRLTDLERQPENVGSTANLFGLPMFCHVGVGSIGGPGFGAWRELAVHDLTTDWVLAGDHDAFPLTYHWRVLADSGRPLPDELADIDRAVDCWDGSAAVRRRIEALRESTASLTLFLEFIPQTLHDWFGQQVAAGGADAERACAMVERELEAGVAFMGSRGLLHLDAHFENILTDGERLYFADYGPAVSSGFDLTPDEVGFVDRFRGYDRAYAATCLVNWLVVELFGLGPDRRPAFVRDCATARPERCRPASPPGVAAVLRRHAAVAAETGEFLRRFRHESRATPYPAGAMCDSFDDDPSSGADADRPGAVAERHTEVWR</sequence>
<name>A0ABP8XYU1_9MICO</name>
<keyword evidence="3" id="KW-1185">Reference proteome</keyword>
<evidence type="ECO:0000313" key="3">
    <source>
        <dbReference type="Proteomes" id="UP001500956"/>
    </source>
</evidence>
<comment type="caution">
    <text evidence="2">The sequence shown here is derived from an EMBL/GenBank/DDBJ whole genome shotgun (WGS) entry which is preliminary data.</text>
</comment>
<evidence type="ECO:0000256" key="1">
    <source>
        <dbReference type="SAM" id="MobiDB-lite"/>
    </source>
</evidence>
<proteinExistence type="predicted"/>
<feature type="compositionally biased region" description="Basic and acidic residues" evidence="1">
    <location>
        <begin position="365"/>
        <end position="381"/>
    </location>
</feature>
<reference evidence="3" key="1">
    <citation type="journal article" date="2019" name="Int. J. Syst. Evol. Microbiol.">
        <title>The Global Catalogue of Microorganisms (GCM) 10K type strain sequencing project: providing services to taxonomists for standard genome sequencing and annotation.</title>
        <authorList>
            <consortium name="The Broad Institute Genomics Platform"/>
            <consortium name="The Broad Institute Genome Sequencing Center for Infectious Disease"/>
            <person name="Wu L."/>
            <person name="Ma J."/>
        </authorList>
    </citation>
    <scope>NUCLEOTIDE SEQUENCE [LARGE SCALE GENOMIC DNA]</scope>
    <source>
        <strain evidence="3">JCM 18063</strain>
    </source>
</reference>
<evidence type="ECO:0008006" key="4">
    <source>
        <dbReference type="Google" id="ProtNLM"/>
    </source>
</evidence>
<feature type="region of interest" description="Disordered" evidence="1">
    <location>
        <begin position="349"/>
        <end position="381"/>
    </location>
</feature>